<keyword evidence="2" id="KW-0966">Cell projection</keyword>
<name>A0A810Q8W9_9FIRM</name>
<dbReference type="GO" id="GO:0071973">
    <property type="term" value="P:bacterial-type flagellum-dependent cell motility"/>
    <property type="evidence" value="ECO:0007669"/>
    <property type="project" value="InterPro"/>
</dbReference>
<evidence type="ECO:0000256" key="1">
    <source>
        <dbReference type="ARBA" id="ARBA00023143"/>
    </source>
</evidence>
<keyword evidence="2" id="KW-0969">Cilium</keyword>
<dbReference type="GO" id="GO:0003774">
    <property type="term" value="F:cytoskeletal motor activity"/>
    <property type="evidence" value="ECO:0007669"/>
    <property type="project" value="InterPro"/>
</dbReference>
<reference evidence="2" key="1">
    <citation type="submission" date="2020-09" db="EMBL/GenBank/DDBJ databases">
        <title>New species isolated from human feces.</title>
        <authorList>
            <person name="Kitahara M."/>
            <person name="Shigeno Y."/>
            <person name="Shime M."/>
            <person name="Matsumoto Y."/>
            <person name="Nakamura S."/>
            <person name="Motooka D."/>
            <person name="Fukuoka S."/>
            <person name="Nishikawa H."/>
            <person name="Benno Y."/>
        </authorList>
    </citation>
    <scope>NUCLEOTIDE SEQUENCE</scope>
    <source>
        <strain evidence="2">MM59</strain>
    </source>
</reference>
<evidence type="ECO:0000313" key="3">
    <source>
        <dbReference type="Proteomes" id="UP000679848"/>
    </source>
</evidence>
<evidence type="ECO:0000313" key="2">
    <source>
        <dbReference type="EMBL" id="BCK84709.1"/>
    </source>
</evidence>
<organism evidence="2 3">
    <name type="scientific">Pusillibacter faecalis</name>
    <dbReference type="NCBI Taxonomy" id="2714358"/>
    <lineage>
        <taxon>Bacteria</taxon>
        <taxon>Bacillati</taxon>
        <taxon>Bacillota</taxon>
        <taxon>Clostridia</taxon>
        <taxon>Eubacteriales</taxon>
        <taxon>Oscillospiraceae</taxon>
        <taxon>Pusillibacter</taxon>
    </lineage>
</organism>
<protein>
    <submittedName>
        <fullName evidence="2">Flagellar hook-basal body complex protein FliE</fullName>
    </submittedName>
</protein>
<dbReference type="Pfam" id="PF02049">
    <property type="entry name" value="FliE"/>
    <property type="match status" value="1"/>
</dbReference>
<proteinExistence type="predicted"/>
<keyword evidence="1" id="KW-0975">Bacterial flagellum</keyword>
<accession>A0A810Q8W9</accession>
<dbReference type="Proteomes" id="UP000679848">
    <property type="component" value="Chromosome"/>
</dbReference>
<keyword evidence="2" id="KW-0282">Flagellum</keyword>
<dbReference type="EMBL" id="AP023420">
    <property type="protein sequence ID" value="BCK84709.1"/>
    <property type="molecule type" value="Genomic_DNA"/>
</dbReference>
<dbReference type="InterPro" id="IPR001624">
    <property type="entry name" value="FliE"/>
</dbReference>
<dbReference type="RefSeq" id="WP_187029433.1">
    <property type="nucleotide sequence ID" value="NZ_AP023420.1"/>
</dbReference>
<gene>
    <name evidence="2" type="ORF">MM59RIKEN_20280</name>
</gene>
<sequence length="97" mass="10538">MISPIERLTPIADGIREPGLAAENPNMFRAVFQSAIDHVKETDAQKVEAEYLLATGQLDNPAALMVASSKSELAVSLLVQLRNKALDAYSELTRISL</sequence>
<keyword evidence="3" id="KW-1185">Reference proteome</keyword>
<dbReference type="GO" id="GO:0009288">
    <property type="term" value="C:bacterial-type flagellum"/>
    <property type="evidence" value="ECO:0007669"/>
    <property type="project" value="InterPro"/>
</dbReference>
<dbReference type="AlphaFoldDB" id="A0A810Q8W9"/>
<dbReference type="KEGG" id="pfaa:MM59RIKEN_20280"/>
<dbReference type="GO" id="GO:0005198">
    <property type="term" value="F:structural molecule activity"/>
    <property type="evidence" value="ECO:0007669"/>
    <property type="project" value="InterPro"/>
</dbReference>